<dbReference type="InterPro" id="IPR036179">
    <property type="entry name" value="Ig-like_dom_sf"/>
</dbReference>
<dbReference type="Pfam" id="PF13585">
    <property type="entry name" value="CHU_C"/>
    <property type="match status" value="1"/>
</dbReference>
<proteinExistence type="predicted"/>
<dbReference type="Gene3D" id="2.60.40.10">
    <property type="entry name" value="Immunoglobulins"/>
    <property type="match status" value="1"/>
</dbReference>
<dbReference type="OrthoDB" id="9765926at2"/>
<keyword evidence="2" id="KW-1185">Reference proteome</keyword>
<reference evidence="1 2" key="1">
    <citation type="submission" date="2016-10" db="EMBL/GenBank/DDBJ databases">
        <authorList>
            <person name="de Groot N.N."/>
        </authorList>
    </citation>
    <scope>NUCLEOTIDE SEQUENCE [LARGE SCALE GENOMIC DNA]</scope>
    <source>
        <strain evidence="1 2">DSM 19886</strain>
    </source>
</reference>
<dbReference type="SUPFAM" id="SSF48726">
    <property type="entry name" value="Immunoglobulin"/>
    <property type="match status" value="1"/>
</dbReference>
<evidence type="ECO:0000313" key="1">
    <source>
        <dbReference type="EMBL" id="SDM98399.1"/>
    </source>
</evidence>
<dbReference type="EMBL" id="FNGV01000018">
    <property type="protein sequence ID" value="SDM98399.1"/>
    <property type="molecule type" value="Genomic_DNA"/>
</dbReference>
<evidence type="ECO:0000313" key="2">
    <source>
        <dbReference type="Proteomes" id="UP000199440"/>
    </source>
</evidence>
<dbReference type="InterPro" id="IPR013783">
    <property type="entry name" value="Ig-like_fold"/>
</dbReference>
<protein>
    <submittedName>
        <fullName evidence="1">Gliding motility-associated C-terminal domain-containing protein</fullName>
    </submittedName>
</protein>
<dbReference type="InterPro" id="IPR026341">
    <property type="entry name" value="T9SS_type_B"/>
</dbReference>
<dbReference type="NCBIfam" id="TIGR04131">
    <property type="entry name" value="Bac_Flav_CTERM"/>
    <property type="match status" value="1"/>
</dbReference>
<dbReference type="AlphaFoldDB" id="A0A1G9XNF6"/>
<dbReference type="STRING" id="192904.SAMN04488514_11891"/>
<sequence length="905" mass="99449">MNKITAIFFFGILCPALLWGQGETRNWYFGNGAGIQFNVDGSVTPLDGGRLNTVEGCTTISDANGNLLFYTNGINVYRADHAVMQNGTGLFGDTSSSQSAIIVPDPGNTLGYYVFTVDTNVQREDIDNGFNYSYVDMSLDNGLGAVTIKNQNLLERCSEKISAVVKDCDENSFWVITLAPSSSYSDTYNTFYSYEVGLEGVGPPVTSSMGLNITDKRGYLKLSPNGEKLACANGESGMFLFDFDADTGRVSNPLSLQVDVTNFAPYGVEFSSNNRFLYVHSSNDNFEGPHSSSLIQYDLDDANPNNSRRVLDERAIFRGALQLGPNGKIYRALSQSYQSGTNYLGVIENPDDQNTTYTHDAINLGTGNYATQGLPPFVQSFFDKIDIIRGNGTNSGFLPLCVGDSYSLEAPIFLDGTYSWYKDDVQLPGNGHLLEIDNAAIEASGMYRVQIDRAGFGGCPVQGRGEILVEDIPAPVNAVLIQCDSDTDPNDGIATFNLYQALDVLTGPDTDFSLLFYENQQDVDDEAPIANPERYQSSGNGQQLWVRAINNAGCSGTAQLTLQTNPVTIVPSEIQNFYGCDEDATDNQLAGYLDLDFLASNYEGFAVSFYADLNNLTFEENALTGTELLEDGTTIYVRLENDGQCADIELIILRIDPKPVVNIPIEIPTLCLNDPSIFLEAEEGFQGYEWIRIMENGTHEVVADGRIANLSQGGEYLLQITRSYTDANGLHSCSNTASFTIPESNIASFAQEPEILDVSENNIVTIFVEGEGEYEYALHDENGPYQDTNVFQNVPAGFIEVFVRDKNGCGLINTTVSVVGHDKFFTPNNDGVNDFWQIKGIDDMVQADSFITIYDRYGTLLGRVSPNTNGWDGKQNGRLLPASDYWFRVQLQDGREFKGHFTLKR</sequence>
<accession>A0A1G9XNF6</accession>
<organism evidence="1 2">
    <name type="scientific">Kriegella aquimaris</name>
    <dbReference type="NCBI Taxonomy" id="192904"/>
    <lineage>
        <taxon>Bacteria</taxon>
        <taxon>Pseudomonadati</taxon>
        <taxon>Bacteroidota</taxon>
        <taxon>Flavobacteriia</taxon>
        <taxon>Flavobacteriales</taxon>
        <taxon>Flavobacteriaceae</taxon>
        <taxon>Kriegella</taxon>
    </lineage>
</organism>
<gene>
    <name evidence="1" type="ORF">SAMN04488514_11891</name>
</gene>
<dbReference type="SUPFAM" id="SSF75011">
    <property type="entry name" value="3-carboxy-cis,cis-mucoante lactonizing enzyme"/>
    <property type="match status" value="1"/>
</dbReference>
<dbReference type="RefSeq" id="WP_089895272.1">
    <property type="nucleotide sequence ID" value="NZ_FNGV01000018.1"/>
</dbReference>
<name>A0A1G9XNF6_9FLAO</name>
<dbReference type="Proteomes" id="UP000199440">
    <property type="component" value="Unassembled WGS sequence"/>
</dbReference>